<dbReference type="PANTHER" id="PTHR23513:SF6">
    <property type="entry name" value="MAJOR FACILITATOR SUPERFAMILY ASSOCIATED DOMAIN-CONTAINING PROTEIN"/>
    <property type="match status" value="1"/>
</dbReference>
<protein>
    <submittedName>
        <fullName evidence="8">MFS transporter</fullName>
    </submittedName>
</protein>
<dbReference type="SUPFAM" id="SSF103473">
    <property type="entry name" value="MFS general substrate transporter"/>
    <property type="match status" value="1"/>
</dbReference>
<dbReference type="CDD" id="cd06173">
    <property type="entry name" value="MFS_MefA_like"/>
    <property type="match status" value="1"/>
</dbReference>
<proteinExistence type="predicted"/>
<feature type="transmembrane region" description="Helical" evidence="7">
    <location>
        <begin position="60"/>
        <end position="81"/>
    </location>
</feature>
<feature type="transmembrane region" description="Helical" evidence="7">
    <location>
        <begin position="187"/>
        <end position="207"/>
    </location>
</feature>
<feature type="transmembrane region" description="Helical" evidence="7">
    <location>
        <begin position="385"/>
        <end position="407"/>
    </location>
</feature>
<feature type="transmembrane region" description="Helical" evidence="7">
    <location>
        <begin position="119"/>
        <end position="138"/>
    </location>
</feature>
<feature type="transmembrane region" description="Helical" evidence="7">
    <location>
        <begin position="271"/>
        <end position="291"/>
    </location>
</feature>
<dbReference type="Pfam" id="PF05977">
    <property type="entry name" value="MFS_3"/>
    <property type="match status" value="1"/>
</dbReference>
<evidence type="ECO:0000256" key="5">
    <source>
        <dbReference type="ARBA" id="ARBA00022989"/>
    </source>
</evidence>
<keyword evidence="4 7" id="KW-0812">Transmembrane</keyword>
<reference evidence="8" key="1">
    <citation type="journal article" date="2020" name="mSystems">
        <title>Genome- and Community-Level Interaction Insights into Carbon Utilization and Element Cycling Functions of Hydrothermarchaeota in Hydrothermal Sediment.</title>
        <authorList>
            <person name="Zhou Z."/>
            <person name="Liu Y."/>
            <person name="Xu W."/>
            <person name="Pan J."/>
            <person name="Luo Z.H."/>
            <person name="Li M."/>
        </authorList>
    </citation>
    <scope>NUCLEOTIDE SEQUENCE [LARGE SCALE GENOMIC DNA]</scope>
    <source>
        <strain evidence="8">SpSt-477</strain>
    </source>
</reference>
<keyword evidence="3" id="KW-1003">Cell membrane</keyword>
<evidence type="ECO:0000256" key="6">
    <source>
        <dbReference type="ARBA" id="ARBA00023136"/>
    </source>
</evidence>
<accession>A0A7C4RU65</accession>
<keyword evidence="5 7" id="KW-1133">Transmembrane helix</keyword>
<dbReference type="AlphaFoldDB" id="A0A7C4RU65"/>
<dbReference type="PANTHER" id="PTHR23513">
    <property type="entry name" value="INTEGRAL MEMBRANE EFFLUX PROTEIN-RELATED"/>
    <property type="match status" value="1"/>
</dbReference>
<evidence type="ECO:0000313" key="8">
    <source>
        <dbReference type="EMBL" id="HGU34288.1"/>
    </source>
</evidence>
<organism evidence="8">
    <name type="scientific">Desulfatirhabdium butyrativorans</name>
    <dbReference type="NCBI Taxonomy" id="340467"/>
    <lineage>
        <taxon>Bacteria</taxon>
        <taxon>Pseudomonadati</taxon>
        <taxon>Thermodesulfobacteriota</taxon>
        <taxon>Desulfobacteria</taxon>
        <taxon>Desulfobacterales</taxon>
        <taxon>Desulfatirhabdiaceae</taxon>
        <taxon>Desulfatirhabdium</taxon>
    </lineage>
</organism>
<keyword evidence="2" id="KW-0813">Transport</keyword>
<feature type="transmembrane region" description="Helical" evidence="7">
    <location>
        <begin position="357"/>
        <end position="379"/>
    </location>
</feature>
<feature type="transmembrane region" description="Helical" evidence="7">
    <location>
        <begin position="298"/>
        <end position="316"/>
    </location>
</feature>
<evidence type="ECO:0000256" key="1">
    <source>
        <dbReference type="ARBA" id="ARBA00004651"/>
    </source>
</evidence>
<evidence type="ECO:0000256" key="4">
    <source>
        <dbReference type="ARBA" id="ARBA00022692"/>
    </source>
</evidence>
<sequence length="414" mass="44575">MRMRSQLPGAMATEKQGMPSLLRTHTAFRWIWIALLVSQAGTKVYLIALAWYFVHFLRDPHGLVIMLLSGSLPLLILGPLAGPILDRHSRRRILLLANLVSCLLTVGIAGIIALSLGSVYIYAAVFLLSLCEVFINPATRALVPAMVGKERIQEATSHLSVVFNLANLLGAAGGGALVGLVGVVGAVLLNAMSFLFSAGAILGIRVVENPQDAPDRFLQSLLAGLAYVRDHRLVLRMLVLSGLLNLFFVAIIVYLPVLISGVLKLDARHFGWAEACAPVGSLVAAGLVVRLPTEAHLAWFRGGVLVLGVAFCLVFLGRSYAAVLAAMALMGMTLTTINIHAMSFFTKSVDAAFLGRFFNLMETISFGTFPLAYLLAGFLMHHIELYTLFLVHGLALLLLGGLAFPLLRDTPLPE</sequence>
<feature type="transmembrane region" description="Helical" evidence="7">
    <location>
        <begin position="159"/>
        <end position="181"/>
    </location>
</feature>
<evidence type="ECO:0000256" key="3">
    <source>
        <dbReference type="ARBA" id="ARBA00022475"/>
    </source>
</evidence>
<keyword evidence="6 7" id="KW-0472">Membrane</keyword>
<name>A0A7C4RU65_9BACT</name>
<evidence type="ECO:0000256" key="2">
    <source>
        <dbReference type="ARBA" id="ARBA00022448"/>
    </source>
</evidence>
<feature type="transmembrane region" description="Helical" evidence="7">
    <location>
        <begin position="30"/>
        <end position="54"/>
    </location>
</feature>
<dbReference type="GO" id="GO:0005886">
    <property type="term" value="C:plasma membrane"/>
    <property type="evidence" value="ECO:0007669"/>
    <property type="project" value="UniProtKB-SubCell"/>
</dbReference>
<dbReference type="EMBL" id="DSUH01000364">
    <property type="protein sequence ID" value="HGU34288.1"/>
    <property type="molecule type" value="Genomic_DNA"/>
</dbReference>
<comment type="caution">
    <text evidence="8">The sequence shown here is derived from an EMBL/GenBank/DDBJ whole genome shotgun (WGS) entry which is preliminary data.</text>
</comment>
<gene>
    <name evidence="8" type="ORF">ENS29_15800</name>
</gene>
<feature type="transmembrane region" description="Helical" evidence="7">
    <location>
        <begin position="322"/>
        <end position="345"/>
    </location>
</feature>
<feature type="transmembrane region" description="Helical" evidence="7">
    <location>
        <begin position="93"/>
        <end position="113"/>
    </location>
</feature>
<feature type="transmembrane region" description="Helical" evidence="7">
    <location>
        <begin position="237"/>
        <end position="259"/>
    </location>
</feature>
<evidence type="ECO:0000256" key="7">
    <source>
        <dbReference type="SAM" id="Phobius"/>
    </source>
</evidence>
<dbReference type="InterPro" id="IPR010290">
    <property type="entry name" value="TM_effector"/>
</dbReference>
<comment type="subcellular location">
    <subcellularLocation>
        <location evidence="1">Cell membrane</location>
        <topology evidence="1">Multi-pass membrane protein</topology>
    </subcellularLocation>
</comment>
<dbReference type="Gene3D" id="1.20.1250.20">
    <property type="entry name" value="MFS general substrate transporter like domains"/>
    <property type="match status" value="1"/>
</dbReference>
<dbReference type="InterPro" id="IPR036259">
    <property type="entry name" value="MFS_trans_sf"/>
</dbReference>